<dbReference type="Proteomes" id="UP000834106">
    <property type="component" value="Chromosome 1"/>
</dbReference>
<evidence type="ECO:0000313" key="3">
    <source>
        <dbReference type="EMBL" id="CAI9753966.1"/>
    </source>
</evidence>
<reference evidence="3" key="1">
    <citation type="submission" date="2023-05" db="EMBL/GenBank/DDBJ databases">
        <authorList>
            <person name="Huff M."/>
        </authorList>
    </citation>
    <scope>NUCLEOTIDE SEQUENCE</scope>
</reference>
<dbReference type="EMBL" id="OU503036">
    <property type="protein sequence ID" value="CAI9753966.1"/>
    <property type="molecule type" value="Genomic_DNA"/>
</dbReference>
<keyword evidence="4" id="KW-1185">Reference proteome</keyword>
<feature type="chain" id="PRO_5042019365" evidence="2">
    <location>
        <begin position="20"/>
        <end position="108"/>
    </location>
</feature>
<evidence type="ECO:0000256" key="2">
    <source>
        <dbReference type="SAM" id="SignalP"/>
    </source>
</evidence>
<proteinExistence type="predicted"/>
<feature type="region of interest" description="Disordered" evidence="1">
    <location>
        <begin position="76"/>
        <end position="108"/>
    </location>
</feature>
<evidence type="ECO:0000256" key="1">
    <source>
        <dbReference type="SAM" id="MobiDB-lite"/>
    </source>
</evidence>
<name>A0AAD1YPK8_9LAMI</name>
<gene>
    <name evidence="3" type="ORF">FPE_LOCUS1397</name>
</gene>
<evidence type="ECO:0000313" key="4">
    <source>
        <dbReference type="Proteomes" id="UP000834106"/>
    </source>
</evidence>
<protein>
    <submittedName>
        <fullName evidence="3">Uncharacterized protein</fullName>
    </submittedName>
</protein>
<sequence>MVRLFLIILKLLLIPKSASWVSLRLLKPTKAWTRKWKVAEEKATATMFGYGKSDSEDKLDVAGAVEGFLAIGGWGSSCSESDSEEPISSDEASSSSVPDFDFGIDAGL</sequence>
<feature type="signal peptide" evidence="2">
    <location>
        <begin position="1"/>
        <end position="19"/>
    </location>
</feature>
<accession>A0AAD1YPK8</accession>
<dbReference type="AlphaFoldDB" id="A0AAD1YPK8"/>
<keyword evidence="2" id="KW-0732">Signal</keyword>
<organism evidence="3 4">
    <name type="scientific">Fraxinus pennsylvanica</name>
    <dbReference type="NCBI Taxonomy" id="56036"/>
    <lineage>
        <taxon>Eukaryota</taxon>
        <taxon>Viridiplantae</taxon>
        <taxon>Streptophyta</taxon>
        <taxon>Embryophyta</taxon>
        <taxon>Tracheophyta</taxon>
        <taxon>Spermatophyta</taxon>
        <taxon>Magnoliopsida</taxon>
        <taxon>eudicotyledons</taxon>
        <taxon>Gunneridae</taxon>
        <taxon>Pentapetalae</taxon>
        <taxon>asterids</taxon>
        <taxon>lamiids</taxon>
        <taxon>Lamiales</taxon>
        <taxon>Oleaceae</taxon>
        <taxon>Oleeae</taxon>
        <taxon>Fraxinus</taxon>
    </lineage>
</organism>